<dbReference type="SUPFAM" id="SSF63411">
    <property type="entry name" value="LuxS/MPP-like metallohydrolase"/>
    <property type="match status" value="2"/>
</dbReference>
<evidence type="ECO:0000256" key="2">
    <source>
        <dbReference type="ARBA" id="ARBA00007261"/>
    </source>
</evidence>
<feature type="region of interest" description="Disordered" evidence="5">
    <location>
        <begin position="442"/>
        <end position="503"/>
    </location>
</feature>
<dbReference type="InterPro" id="IPR007863">
    <property type="entry name" value="Peptidase_M16_C"/>
</dbReference>
<evidence type="ECO:0000256" key="4">
    <source>
        <dbReference type="RuleBase" id="RU004447"/>
    </source>
</evidence>
<keyword evidence="6" id="KW-0732">Signal</keyword>
<comment type="cofactor">
    <cofactor evidence="1">
        <name>Zn(2+)</name>
        <dbReference type="ChEBI" id="CHEBI:29105"/>
    </cofactor>
</comment>
<evidence type="ECO:0000256" key="6">
    <source>
        <dbReference type="SAM" id="SignalP"/>
    </source>
</evidence>
<dbReference type="PROSITE" id="PS00143">
    <property type="entry name" value="INSULINASE"/>
    <property type="match status" value="1"/>
</dbReference>
<dbReference type="InterPro" id="IPR011249">
    <property type="entry name" value="Metalloenz_LuxS/M16"/>
</dbReference>
<feature type="chain" id="PRO_5037127712" evidence="6">
    <location>
        <begin position="25"/>
        <end position="503"/>
    </location>
</feature>
<dbReference type="AlphaFoldDB" id="A0A921NVU0"/>
<dbReference type="GO" id="GO:0046872">
    <property type="term" value="F:metal ion binding"/>
    <property type="evidence" value="ECO:0007669"/>
    <property type="project" value="InterPro"/>
</dbReference>
<feature type="domain" description="Peptidase M16 N-terminal" evidence="7">
    <location>
        <begin position="39"/>
        <end position="183"/>
    </location>
</feature>
<accession>A0A921NVU0</accession>
<evidence type="ECO:0000259" key="8">
    <source>
        <dbReference type="Pfam" id="PF05193"/>
    </source>
</evidence>
<proteinExistence type="inferred from homology"/>
<protein>
    <submittedName>
        <fullName evidence="9">Peptidase M16 protein</fullName>
    </submittedName>
</protein>
<dbReference type="OrthoDB" id="9811314at2"/>
<evidence type="ECO:0000313" key="10">
    <source>
        <dbReference type="Proteomes" id="UP000698242"/>
    </source>
</evidence>
<keyword evidence="3" id="KW-0378">Hydrolase</keyword>
<feature type="signal peptide" evidence="6">
    <location>
        <begin position="1"/>
        <end position="24"/>
    </location>
</feature>
<keyword evidence="10" id="KW-1185">Reference proteome</keyword>
<reference evidence="9" key="1">
    <citation type="submission" date="2013-03" db="EMBL/GenBank/DDBJ databases">
        <title>Genome Sequence of the Profundibacterium mesophilum strain KAUST100406-0324T from Red Sea, a novel genus in the family Rhodobacteraceae.</title>
        <authorList>
            <person name="Essack M."/>
            <person name="Alam I."/>
            <person name="Lafi F."/>
            <person name="Alawi W."/>
            <person name="Kamanu F."/>
            <person name="Al-Suwailem A."/>
            <person name="Lee O.O."/>
            <person name="Xu Y."/>
            <person name="Bajic V."/>
            <person name="Qian P.-Y."/>
            <person name="Archer J."/>
        </authorList>
    </citation>
    <scope>NUCLEOTIDE SEQUENCE</scope>
    <source>
        <strain evidence="9">KAUST100406-0324</strain>
    </source>
</reference>
<dbReference type="PANTHER" id="PTHR11851:SF49">
    <property type="entry name" value="MITOCHONDRIAL-PROCESSING PEPTIDASE SUBUNIT ALPHA"/>
    <property type="match status" value="1"/>
</dbReference>
<keyword evidence="3" id="KW-0645">Protease</keyword>
<evidence type="ECO:0000256" key="3">
    <source>
        <dbReference type="ARBA" id="ARBA00023049"/>
    </source>
</evidence>
<organism evidence="9 10">
    <name type="scientific">Profundibacterium mesophilum KAUST100406-0324</name>
    <dbReference type="NCBI Taxonomy" id="1037889"/>
    <lineage>
        <taxon>Bacteria</taxon>
        <taxon>Pseudomonadati</taxon>
        <taxon>Pseudomonadota</taxon>
        <taxon>Alphaproteobacteria</taxon>
        <taxon>Rhodobacterales</taxon>
        <taxon>Roseobacteraceae</taxon>
        <taxon>Profundibacterium</taxon>
    </lineage>
</organism>
<feature type="domain" description="Peptidase M16 C-terminal" evidence="8">
    <location>
        <begin position="194"/>
        <end position="375"/>
    </location>
</feature>
<dbReference type="InterPro" id="IPR050361">
    <property type="entry name" value="MPP/UQCRC_Complex"/>
</dbReference>
<evidence type="ECO:0000259" key="7">
    <source>
        <dbReference type="Pfam" id="PF00675"/>
    </source>
</evidence>
<dbReference type="Gene3D" id="3.30.830.10">
    <property type="entry name" value="Metalloenzyme, LuxS/M16 peptidase-like"/>
    <property type="match status" value="2"/>
</dbReference>
<evidence type="ECO:0000256" key="1">
    <source>
        <dbReference type="ARBA" id="ARBA00001947"/>
    </source>
</evidence>
<gene>
    <name evidence="9" type="ORF">PMES_01310</name>
</gene>
<dbReference type="GO" id="GO:0006508">
    <property type="term" value="P:proteolysis"/>
    <property type="evidence" value="ECO:0007669"/>
    <property type="project" value="InterPro"/>
</dbReference>
<comment type="caution">
    <text evidence="9">The sequence shown here is derived from an EMBL/GenBank/DDBJ whole genome shotgun (WGS) entry which is preliminary data.</text>
</comment>
<dbReference type="Proteomes" id="UP000698242">
    <property type="component" value="Unassembled WGS sequence"/>
</dbReference>
<dbReference type="PANTHER" id="PTHR11851">
    <property type="entry name" value="METALLOPROTEASE"/>
    <property type="match status" value="1"/>
</dbReference>
<dbReference type="Pfam" id="PF00675">
    <property type="entry name" value="Peptidase_M16"/>
    <property type="match status" value="1"/>
</dbReference>
<dbReference type="Pfam" id="PF05193">
    <property type="entry name" value="Peptidase_M16_C"/>
    <property type="match status" value="1"/>
</dbReference>
<dbReference type="InterPro" id="IPR011765">
    <property type="entry name" value="Pept_M16_N"/>
</dbReference>
<comment type="similarity">
    <text evidence="2 4">Belongs to the peptidase M16 family.</text>
</comment>
<dbReference type="InterPro" id="IPR001431">
    <property type="entry name" value="Pept_M16_Zn_BS"/>
</dbReference>
<evidence type="ECO:0000256" key="5">
    <source>
        <dbReference type="SAM" id="MobiDB-lite"/>
    </source>
</evidence>
<dbReference type="GO" id="GO:0004222">
    <property type="term" value="F:metalloendopeptidase activity"/>
    <property type="evidence" value="ECO:0007669"/>
    <property type="project" value="InterPro"/>
</dbReference>
<feature type="compositionally biased region" description="Low complexity" evidence="5">
    <location>
        <begin position="451"/>
        <end position="462"/>
    </location>
</feature>
<sequence length="503" mass="54558">MPRFHAPALCAGFLSLLAVPPALAAEVSSFTLDNGMDVVVLEDHRAPAVVQMVWYKVGAADEPAGVSGIAHYLEHLMFKGTDTLAPGEFSEVVAAQGGSDNAFTGQDYTGYFQRVAADRLELMMEMEADRMRNLQLDGTDIVTERQVILEERNQRTESDPGALFGEQRDAAQYQNHPYGIPVIGWKHEVEQLELHDALDFYETYYAPNNAILIVAGDVEPDEVRRLAETYYGPVAPTPGLEERTRPQEPPQRAERRIVYEDARVAQPYVIRSYLAPERDPGAQETAAALTLLAELLGGGQTSELTRALQFGTGEALYTSAFYNGTAYDDTTFGLVIVPAPGVSLEAAEDALDREVAAFMERGVDEAQLERIKMQLRAAQIYEEDSVQALARRYGAGLTTGLGIDDIEAWPQILQEVTPEQIIAAGREVLRRDAAVTGWLRAPEPDVEASRDAAASPAQATIAPLDLPAGQNADPEPQEAGPGGDATGDEDTAPRGASTDEVTQ</sequence>
<name>A0A921NVU0_9RHOB</name>
<dbReference type="EMBL" id="APKE01000014">
    <property type="protein sequence ID" value="KAF0676578.1"/>
    <property type="molecule type" value="Genomic_DNA"/>
</dbReference>
<keyword evidence="3" id="KW-0482">Metalloprotease</keyword>
<evidence type="ECO:0000313" key="9">
    <source>
        <dbReference type="EMBL" id="KAF0676578.1"/>
    </source>
</evidence>
<dbReference type="RefSeq" id="WP_159964701.1">
    <property type="nucleotide sequence ID" value="NZ_APKE01000014.1"/>
</dbReference>